<dbReference type="InterPro" id="IPR009959">
    <property type="entry name" value="Cyclase_SnoaL-like"/>
</dbReference>
<reference evidence="4 5" key="1">
    <citation type="submission" date="2016-11" db="EMBL/GenBank/DDBJ databases">
        <title>Comparative genomics of Bartonella apis.</title>
        <authorList>
            <person name="Engel P."/>
        </authorList>
    </citation>
    <scope>NUCLEOTIDE SEQUENCE [LARGE SCALE GENOMIC DNA]</scope>
    <source>
        <strain evidence="4 5">BBC0122</strain>
    </source>
</reference>
<organism evidence="4 5">
    <name type="scientific">Bartonella choladocola</name>
    <dbReference type="NCBI Taxonomy" id="2750995"/>
    <lineage>
        <taxon>Bacteria</taxon>
        <taxon>Pseudomonadati</taxon>
        <taxon>Pseudomonadota</taxon>
        <taxon>Alphaproteobacteria</taxon>
        <taxon>Hyphomicrobiales</taxon>
        <taxon>Bartonellaceae</taxon>
        <taxon>Bartonella</taxon>
    </lineage>
</organism>
<dbReference type="AlphaFoldDB" id="A0A1U9MJP1"/>
<dbReference type="Gene3D" id="2.30.110.10">
    <property type="entry name" value="Electron Transport, Fmn-binding Protein, Chain A"/>
    <property type="match status" value="1"/>
</dbReference>
<dbReference type="InterPro" id="IPR002563">
    <property type="entry name" value="Flavin_Rdtase-like_dom"/>
</dbReference>
<dbReference type="InterPro" id="IPR050268">
    <property type="entry name" value="NADH-dep_flavin_reductase"/>
</dbReference>
<dbReference type="SUPFAM" id="SSF50475">
    <property type="entry name" value="FMN-binding split barrel"/>
    <property type="match status" value="1"/>
</dbReference>
<keyword evidence="5" id="KW-1185">Reference proteome</keyword>
<evidence type="ECO:0000259" key="3">
    <source>
        <dbReference type="SMART" id="SM00903"/>
    </source>
</evidence>
<feature type="domain" description="Flavin reductase like" evidence="3">
    <location>
        <begin position="21"/>
        <end position="164"/>
    </location>
</feature>
<evidence type="ECO:0000313" key="4">
    <source>
        <dbReference type="EMBL" id="AQT48135.1"/>
    </source>
</evidence>
<keyword evidence="2" id="KW-0560">Oxidoreductase</keyword>
<name>A0A1U9MJP1_9HYPH</name>
<gene>
    <name evidence="4" type="ORF">BBC0122_020420</name>
</gene>
<evidence type="ECO:0000256" key="2">
    <source>
        <dbReference type="ARBA" id="ARBA00023002"/>
    </source>
</evidence>
<dbReference type="InterPro" id="IPR032710">
    <property type="entry name" value="NTF2-like_dom_sf"/>
</dbReference>
<dbReference type="Pfam" id="PF07366">
    <property type="entry name" value="SnoaL"/>
    <property type="match status" value="1"/>
</dbReference>
<dbReference type="GO" id="GO:0030638">
    <property type="term" value="P:polyketide metabolic process"/>
    <property type="evidence" value="ECO:0007669"/>
    <property type="project" value="InterPro"/>
</dbReference>
<dbReference type="KEGG" id="bapi:BBC0122_020420"/>
<dbReference type="SMART" id="SM00903">
    <property type="entry name" value="Flavin_Reduct"/>
    <property type="match status" value="1"/>
</dbReference>
<dbReference type="Pfam" id="PF01613">
    <property type="entry name" value="Flavin_Reduct"/>
    <property type="match status" value="1"/>
</dbReference>
<sequence>MTAMTDKATSAFTADDQRKLFSLLPTGVVAITGMTADNKPSGLIVGTFQSLSLDPPLVTFSVGKGSSTWPALRAQGKFTANILASDQNDVCSALGKKGDDKFKNIDYRLSAIGTPRIPNATAWVDCHVRSEVVAGDHFVIVGSIARIETGFKHALVFSEGKLGACTTLEPQTKTSTSKRQEMLSRISDAWMRAWGKGETKAFEELVSKNYVRHSKSGDTVSLPEMLKQIEDSHSAFGEFNVDILHAIDEGDFVALHWRTQAKHTGTFMDVPATQREVTVHGASFMRHRDGQIVEEWVVWDPRELLASMEIWHLGDQKRMSA</sequence>
<evidence type="ECO:0000313" key="5">
    <source>
        <dbReference type="Proteomes" id="UP000189632"/>
    </source>
</evidence>
<protein>
    <recommendedName>
        <fullName evidence="3">Flavin reductase like domain-containing protein</fullName>
    </recommendedName>
</protein>
<dbReference type="PANTHER" id="PTHR30466">
    <property type="entry name" value="FLAVIN REDUCTASE"/>
    <property type="match status" value="1"/>
</dbReference>
<dbReference type="Proteomes" id="UP000189632">
    <property type="component" value="Chromosome"/>
</dbReference>
<dbReference type="PANTHER" id="PTHR30466:SF11">
    <property type="entry name" value="FLAVIN-DEPENDENT MONOOXYGENASE, REDUCTASE SUBUNIT HSAB"/>
    <property type="match status" value="1"/>
</dbReference>
<evidence type="ECO:0000256" key="1">
    <source>
        <dbReference type="ARBA" id="ARBA00008898"/>
    </source>
</evidence>
<proteinExistence type="inferred from homology"/>
<dbReference type="EMBL" id="CP015625">
    <property type="protein sequence ID" value="AQT48135.1"/>
    <property type="molecule type" value="Genomic_DNA"/>
</dbReference>
<dbReference type="GO" id="GO:0042602">
    <property type="term" value="F:riboflavin reductase (NADPH) activity"/>
    <property type="evidence" value="ECO:0007669"/>
    <property type="project" value="TreeGrafter"/>
</dbReference>
<dbReference type="RefSeq" id="WP_210188142.1">
    <property type="nucleotide sequence ID" value="NZ_CP015625.1"/>
</dbReference>
<accession>A0A1U9MJP1</accession>
<comment type="similarity">
    <text evidence="1">Belongs to the non-flavoprotein flavin reductase family.</text>
</comment>
<dbReference type="GO" id="GO:0010181">
    <property type="term" value="F:FMN binding"/>
    <property type="evidence" value="ECO:0007669"/>
    <property type="project" value="InterPro"/>
</dbReference>
<dbReference type="SUPFAM" id="SSF54427">
    <property type="entry name" value="NTF2-like"/>
    <property type="match status" value="1"/>
</dbReference>
<dbReference type="InterPro" id="IPR012349">
    <property type="entry name" value="Split_barrel_FMN-bd"/>
</dbReference>
<dbReference type="Gene3D" id="3.10.450.50">
    <property type="match status" value="1"/>
</dbReference>